<feature type="region of interest" description="Disordered" evidence="1">
    <location>
        <begin position="26"/>
        <end position="93"/>
    </location>
</feature>
<evidence type="ECO:0000313" key="2">
    <source>
        <dbReference type="EMBL" id="PNR52950.1"/>
    </source>
</evidence>
<name>A0A2K1KGN6_PHYPA</name>
<dbReference type="EnsemblPlants" id="Pp3c6_22200V3.2">
    <property type="protein sequence ID" value="PAC:32978061.CDS.1"/>
    <property type="gene ID" value="Pp3c6_22200"/>
</dbReference>
<dbReference type="Gramene" id="Pp3c6_22200V3.1">
    <property type="protein sequence ID" value="PAC:32978060.CDS.1"/>
    <property type="gene ID" value="Pp3c6_22200"/>
</dbReference>
<sequence>MAGSRKGCLRQHKTIALIQNIDNTIGLRDGNDSNVERSGYIKRRTQGRKISPVDSPNGGYRRESDNNASSSTPSISIVCSEEKGTSRSLGKQENGLNKIGSEIATNKVIVPHIINNWHKMLQSSVCGNVHSVSRSKVGLIPNQNFCHGEGSVTNTSLEQREHWTGSSTENFIKALYP</sequence>
<evidence type="ECO:0000256" key="1">
    <source>
        <dbReference type="SAM" id="MobiDB-lite"/>
    </source>
</evidence>
<dbReference type="Proteomes" id="UP000006727">
    <property type="component" value="Chromosome 6"/>
</dbReference>
<dbReference type="InParanoid" id="A0A2K1KGN6"/>
<dbReference type="Gramene" id="Pp3c6_22200V3.2">
    <property type="protein sequence ID" value="PAC:32978061.CDS.1"/>
    <property type="gene ID" value="Pp3c6_22200"/>
</dbReference>
<dbReference type="AlphaFoldDB" id="A0A2K1KGN6"/>
<evidence type="ECO:0000313" key="4">
    <source>
        <dbReference type="Proteomes" id="UP000006727"/>
    </source>
</evidence>
<dbReference type="PaxDb" id="3218-PP1S429_24V6.1"/>
<reference evidence="3" key="3">
    <citation type="submission" date="2020-12" db="UniProtKB">
        <authorList>
            <consortium name="EnsemblPlants"/>
        </authorList>
    </citation>
    <scope>IDENTIFICATION</scope>
</reference>
<dbReference type="EnsemblPlants" id="Pp3c6_22200V3.1">
    <property type="protein sequence ID" value="PAC:32978060.CDS.1"/>
    <property type="gene ID" value="Pp3c6_22200"/>
</dbReference>
<protein>
    <submittedName>
        <fullName evidence="2 3">Uncharacterized protein</fullName>
    </submittedName>
</protein>
<accession>A0A2K1KGN6</accession>
<reference evidence="2 4" key="1">
    <citation type="journal article" date="2008" name="Science">
        <title>The Physcomitrella genome reveals evolutionary insights into the conquest of land by plants.</title>
        <authorList>
            <person name="Rensing S."/>
            <person name="Lang D."/>
            <person name="Zimmer A."/>
            <person name="Terry A."/>
            <person name="Salamov A."/>
            <person name="Shapiro H."/>
            <person name="Nishiyama T."/>
            <person name="Perroud P.-F."/>
            <person name="Lindquist E."/>
            <person name="Kamisugi Y."/>
            <person name="Tanahashi T."/>
            <person name="Sakakibara K."/>
            <person name="Fujita T."/>
            <person name="Oishi K."/>
            <person name="Shin-I T."/>
            <person name="Kuroki Y."/>
            <person name="Toyoda A."/>
            <person name="Suzuki Y."/>
            <person name="Hashimoto A."/>
            <person name="Yamaguchi K."/>
            <person name="Sugano A."/>
            <person name="Kohara Y."/>
            <person name="Fujiyama A."/>
            <person name="Anterola A."/>
            <person name="Aoki S."/>
            <person name="Ashton N."/>
            <person name="Barbazuk W.B."/>
            <person name="Barker E."/>
            <person name="Bennetzen J."/>
            <person name="Bezanilla M."/>
            <person name="Blankenship R."/>
            <person name="Cho S.H."/>
            <person name="Dutcher S."/>
            <person name="Estelle M."/>
            <person name="Fawcett J.A."/>
            <person name="Gundlach H."/>
            <person name="Hanada K."/>
            <person name="Heyl A."/>
            <person name="Hicks K.A."/>
            <person name="Hugh J."/>
            <person name="Lohr M."/>
            <person name="Mayer K."/>
            <person name="Melkozernov A."/>
            <person name="Murata T."/>
            <person name="Nelson D."/>
            <person name="Pils B."/>
            <person name="Prigge M."/>
            <person name="Reiss B."/>
            <person name="Renner T."/>
            <person name="Rombauts S."/>
            <person name="Rushton P."/>
            <person name="Sanderfoot A."/>
            <person name="Schween G."/>
            <person name="Shiu S.-H."/>
            <person name="Stueber K."/>
            <person name="Theodoulou F.L."/>
            <person name="Tu H."/>
            <person name="Van de Peer Y."/>
            <person name="Verrier P.J."/>
            <person name="Waters E."/>
            <person name="Wood A."/>
            <person name="Yang L."/>
            <person name="Cove D."/>
            <person name="Cuming A."/>
            <person name="Hasebe M."/>
            <person name="Lucas S."/>
            <person name="Mishler D.B."/>
            <person name="Reski R."/>
            <person name="Grigoriev I."/>
            <person name="Quatrano R.S."/>
            <person name="Boore J.L."/>
        </authorList>
    </citation>
    <scope>NUCLEOTIDE SEQUENCE [LARGE SCALE GENOMIC DNA]</scope>
    <source>
        <strain evidence="3 4">cv. Gransden 2004</strain>
    </source>
</reference>
<reference evidence="2 4" key="2">
    <citation type="journal article" date="2018" name="Plant J.">
        <title>The Physcomitrella patens chromosome-scale assembly reveals moss genome structure and evolution.</title>
        <authorList>
            <person name="Lang D."/>
            <person name="Ullrich K.K."/>
            <person name="Murat F."/>
            <person name="Fuchs J."/>
            <person name="Jenkins J."/>
            <person name="Haas F.B."/>
            <person name="Piednoel M."/>
            <person name="Gundlach H."/>
            <person name="Van Bel M."/>
            <person name="Meyberg R."/>
            <person name="Vives C."/>
            <person name="Morata J."/>
            <person name="Symeonidi A."/>
            <person name="Hiss M."/>
            <person name="Muchero W."/>
            <person name="Kamisugi Y."/>
            <person name="Saleh O."/>
            <person name="Blanc G."/>
            <person name="Decker E.L."/>
            <person name="van Gessel N."/>
            <person name="Grimwood J."/>
            <person name="Hayes R.D."/>
            <person name="Graham S.W."/>
            <person name="Gunter L.E."/>
            <person name="McDaniel S.F."/>
            <person name="Hoernstein S.N.W."/>
            <person name="Larsson A."/>
            <person name="Li F.W."/>
            <person name="Perroud P.F."/>
            <person name="Phillips J."/>
            <person name="Ranjan P."/>
            <person name="Rokshar D.S."/>
            <person name="Rothfels C.J."/>
            <person name="Schneider L."/>
            <person name="Shu S."/>
            <person name="Stevenson D.W."/>
            <person name="Thummler F."/>
            <person name="Tillich M."/>
            <person name="Villarreal Aguilar J.C."/>
            <person name="Widiez T."/>
            <person name="Wong G.K."/>
            <person name="Wymore A."/>
            <person name="Zhang Y."/>
            <person name="Zimmer A.D."/>
            <person name="Quatrano R.S."/>
            <person name="Mayer K.F.X."/>
            <person name="Goodstein D."/>
            <person name="Casacuberta J.M."/>
            <person name="Vandepoele K."/>
            <person name="Reski R."/>
            <person name="Cuming A.C."/>
            <person name="Tuskan G.A."/>
            <person name="Maumus F."/>
            <person name="Salse J."/>
            <person name="Schmutz J."/>
            <person name="Rensing S.A."/>
        </authorList>
    </citation>
    <scope>NUCLEOTIDE SEQUENCE [LARGE SCALE GENOMIC DNA]</scope>
    <source>
        <strain evidence="3 4">cv. Gransden 2004</strain>
    </source>
</reference>
<keyword evidence="4" id="KW-1185">Reference proteome</keyword>
<feature type="compositionally biased region" description="Low complexity" evidence="1">
    <location>
        <begin position="66"/>
        <end position="79"/>
    </location>
</feature>
<evidence type="ECO:0000313" key="3">
    <source>
        <dbReference type="EnsemblPlants" id="PAC:32978060.CDS.1"/>
    </source>
</evidence>
<proteinExistence type="predicted"/>
<organism evidence="2">
    <name type="scientific">Physcomitrium patens</name>
    <name type="common">Spreading-leaved earth moss</name>
    <name type="synonym">Physcomitrella patens</name>
    <dbReference type="NCBI Taxonomy" id="3218"/>
    <lineage>
        <taxon>Eukaryota</taxon>
        <taxon>Viridiplantae</taxon>
        <taxon>Streptophyta</taxon>
        <taxon>Embryophyta</taxon>
        <taxon>Bryophyta</taxon>
        <taxon>Bryophytina</taxon>
        <taxon>Bryopsida</taxon>
        <taxon>Funariidae</taxon>
        <taxon>Funariales</taxon>
        <taxon>Funariaceae</taxon>
        <taxon>Physcomitrium</taxon>
    </lineage>
</organism>
<dbReference type="EMBL" id="ABEU02000006">
    <property type="protein sequence ID" value="PNR52950.1"/>
    <property type="molecule type" value="Genomic_DNA"/>
</dbReference>
<gene>
    <name evidence="2" type="ORF">PHYPA_009325</name>
</gene>